<feature type="region of interest" description="Disordered" evidence="1">
    <location>
        <begin position="1877"/>
        <end position="1964"/>
    </location>
</feature>
<proteinExistence type="predicted"/>
<gene>
    <name evidence="2" type="ORF">B9Z65_6479</name>
</gene>
<dbReference type="Proteomes" id="UP000243723">
    <property type="component" value="Unassembled WGS sequence"/>
</dbReference>
<evidence type="ECO:0000313" key="2">
    <source>
        <dbReference type="EMBL" id="PSK56855.1"/>
    </source>
</evidence>
<dbReference type="EMBL" id="NHZQ01000060">
    <property type="protein sequence ID" value="PSK56855.1"/>
    <property type="molecule type" value="Genomic_DNA"/>
</dbReference>
<comment type="caution">
    <text evidence="2">The sequence shown here is derived from an EMBL/GenBank/DDBJ whole genome shotgun (WGS) entry which is preliminary data.</text>
</comment>
<feature type="region of interest" description="Disordered" evidence="1">
    <location>
        <begin position="1600"/>
        <end position="1639"/>
    </location>
</feature>
<sequence>MANRAHRQDVAIPAYTATIDPPYDELPADIRGLIIATREDYDGVPPINYPALKQLMQTVAFTDLERELVRTTLKGAVLWFLRIASQSRTYSMPERFQEPGDVDLSNGTYDTGATGANQRLMLPTIEDCLYAMRNPVFCTYPIYAVLAAISDIVRTANLAELTDICSIYKITKAKQRMKALWNEVFGKDSSKTRQPVSRFRDWFEHDERTESQVPHLVPSTSKVRRLFDCWKATVEVKMVLTHTDLNGGWWCYVQGELTRDIHEPITIDHLLGKSVLTGHPLHDASMVELTRTPVRLLQDLSTITDVLEHDIYQSLVDRREMLDPDWFHLFASSVPIFLRSVYTYAIQAIDFKRFGSLPIRETPATPVPYPGFSCSSLEVAALRMPRDSSADHLLAYKPAFVLLVLQDCAVTRWELEVVLEWYGVLDAGHTAAALFDFDDRGLRRPDFLRRPASCLFAKLRYFKQAGQEDFFSFLIRIWQLPNYKQPTHEEIWLFTDYARSRISERIFARLEQVMPGFSTNPGRMLFPGRHEDGFPDICSPKIVRKGDIQNIRLCQESEEPGESMHTRNSLGPDPLDADTPYGAVTASKLVMGSPPSLGWCIARLEPDSEDEDWFRCRIYILIRGFACAATGYADLATWESVIAAYGIPKDHLSTLLHDAVPPQDRKEIFSHSNAMKMLSLLREYGKNLKRDNRRQASFPIEQHWTIAPSAKAQDRFIFDRYPSIPEKRELDESAGLYGQSLMSDMHVRLYGGTDRSQAATSNSPNHFTSQQQQPPGFHHSDADKGGDANMSQDHNTTNDGTDGNPDWLISFNYQVQRIDDSDDPAFWIGGDSAERWDEEFARYGADKATMQAWPPTWRSWFTFDLFTPDMTDDFLASRMQRYQNKAVSSRVSMGPIVYFALHGFPGPDHLPPAKTRLEDIYVGMFMQLVEARDIPKSMLARRHPEDFDGQGIIRYSRHPVGRGHYTQGADGQWYPTLVRGCIILMGSEHLRQLLLTKKWTSGHKLPWQAGFPEGAKNVKSAYKSAELFVAYTGYGVMSPSVDNVPSICGFSGMPAAFQEVLDENQNWTSNPQLSFAKSRWHQRVEDTDGEDPGSQHIQDPFRKKLSTPAFSENYKAQCREQPGLTGRGLSQDPAPYDSSAFSRKPLVGVPVPWSVGNYRQNNSVLGWYKIKEGSTTDSVPSPYQRKMLQNPHAASTHFDRTHSHETTSTTLTHLDSTHSHVSTSATASQQQHHHSSVNANSTQEASRPSQFTTLIPTNSSALPAPQTSPVHNAEHDRLKNFLSQFSASSTPESRTNSAPVSASAQPEESNPLDKLGSLSPDLDDQNLFAGSGSSSPDLEDPNLFGGTGSPSPDLEDPNLFGGTGSPSPDLEDPNLFGGTGSPSPDLEDPNLFGGTGSPSPDLEDPNLFGGTGSPSPDLEDPNLFGGTGSPSPDLEDPNLFGRSAPSSPDLEDPSLFGTSVSLSPLQQSSEVASLAARLSIPGATQTQTQLATKNPGPVLPEFPTYYFQYEPGSTLPRSGVKMESPTEKFNALAIPFLQDLQKSKDSNVEKAARHNPGELATLKQLFEAIQDKDKATEATYGMVQACGKYLIKIWAKSSKQDIGPGNSDREKPTASEAQAVVKTSGSETPAASDAVHNGSAPGAQLEHVLATTTTHNPGTAFPKFVDAVSHEVVYALQKGMEYSQELAYQHNAKNMAMKELRDLILYSQAAKKEDPDWQPTRRREHVYQTSSEEIRKAVETYTNSDISENFDEIPCPWAFPPGKRGRFEEETGFRLGDYYSDYSGASTPEPVIGTDASYGYDDMDDGLLIHGTDRQASSSAAPPFSRASGLQHGRLEAGPHHRDSWVPFRTGQYYKTANSTPKASIPDAILSQPRIKNDFSRPMSQPPVSAQARTSRPFNLRASFDPASADRGRKRSRHDSSTSTAVSGADQPTLKKIKTSGEADTSAAAGQRPSGKSEDSADPK</sequence>
<feature type="compositionally biased region" description="Polar residues" evidence="1">
    <location>
        <begin position="755"/>
        <end position="774"/>
    </location>
</feature>
<organism evidence="2 3">
    <name type="scientific">Elsinoe australis</name>
    <dbReference type="NCBI Taxonomy" id="40998"/>
    <lineage>
        <taxon>Eukaryota</taxon>
        <taxon>Fungi</taxon>
        <taxon>Dikarya</taxon>
        <taxon>Ascomycota</taxon>
        <taxon>Pezizomycotina</taxon>
        <taxon>Dothideomycetes</taxon>
        <taxon>Dothideomycetidae</taxon>
        <taxon>Myriangiales</taxon>
        <taxon>Elsinoaceae</taxon>
        <taxon>Elsinoe</taxon>
    </lineage>
</organism>
<feature type="compositionally biased region" description="Polar residues" evidence="1">
    <location>
        <begin position="1882"/>
        <end position="1897"/>
    </location>
</feature>
<feature type="compositionally biased region" description="Polar residues" evidence="1">
    <location>
        <begin position="1242"/>
        <end position="1270"/>
    </location>
</feature>
<feature type="compositionally biased region" description="Polar residues" evidence="1">
    <location>
        <begin position="1287"/>
        <end position="1308"/>
    </location>
</feature>
<name>A0A2P8A8R7_9PEZI</name>
<feature type="compositionally biased region" description="Low complexity" evidence="1">
    <location>
        <begin position="1206"/>
        <end position="1241"/>
    </location>
</feature>
<feature type="region of interest" description="Disordered" evidence="1">
    <location>
        <begin position="1287"/>
        <end position="1458"/>
    </location>
</feature>
<feature type="region of interest" description="Disordered" evidence="1">
    <location>
        <begin position="1814"/>
        <end position="1846"/>
    </location>
</feature>
<keyword evidence="3" id="KW-1185">Reference proteome</keyword>
<evidence type="ECO:0000313" key="3">
    <source>
        <dbReference type="Proteomes" id="UP000243723"/>
    </source>
</evidence>
<feature type="compositionally biased region" description="Basic and acidic residues" evidence="1">
    <location>
        <begin position="1955"/>
        <end position="1964"/>
    </location>
</feature>
<feature type="region of interest" description="Disordered" evidence="1">
    <location>
        <begin position="755"/>
        <end position="805"/>
    </location>
</feature>
<accession>A0A2P8A8R7</accession>
<feature type="compositionally biased region" description="Low complexity" evidence="1">
    <location>
        <begin position="1816"/>
        <end position="1828"/>
    </location>
</feature>
<reference evidence="2 3" key="1">
    <citation type="submission" date="2017-05" db="EMBL/GenBank/DDBJ databases">
        <title>Draft genome sequence of Elsinoe australis.</title>
        <authorList>
            <person name="Cheng Q."/>
        </authorList>
    </citation>
    <scope>NUCLEOTIDE SEQUENCE [LARGE SCALE GENOMIC DNA]</scope>
    <source>
        <strain evidence="2 3">NL1</strain>
    </source>
</reference>
<dbReference type="STRING" id="40998.A0A2P8A8R7"/>
<feature type="compositionally biased region" description="Basic and acidic residues" evidence="1">
    <location>
        <begin position="1833"/>
        <end position="1844"/>
    </location>
</feature>
<protein>
    <submittedName>
        <fullName evidence="2">Chitin biosynthesis protein CHS5</fullName>
    </submittedName>
</protein>
<feature type="compositionally biased region" description="Polar residues" evidence="1">
    <location>
        <begin position="789"/>
        <end position="801"/>
    </location>
</feature>
<evidence type="ECO:0000256" key="1">
    <source>
        <dbReference type="SAM" id="MobiDB-lite"/>
    </source>
</evidence>
<feature type="region of interest" description="Disordered" evidence="1">
    <location>
        <begin position="1189"/>
        <end position="1271"/>
    </location>
</feature>